<gene>
    <name evidence="1" type="ORF">mMyoMyo1_019665</name>
</gene>
<name>A0A7J7WJT8_MYOMY</name>
<reference evidence="1 2" key="1">
    <citation type="journal article" date="2020" name="Nature">
        <title>Six reference-quality genomes reveal evolution of bat adaptations.</title>
        <authorList>
            <person name="Jebb D."/>
            <person name="Huang Z."/>
            <person name="Pippel M."/>
            <person name="Hughes G.M."/>
            <person name="Lavrichenko K."/>
            <person name="Devanna P."/>
            <person name="Winkler S."/>
            <person name="Jermiin L.S."/>
            <person name="Skirmuntt E.C."/>
            <person name="Katzourakis A."/>
            <person name="Burkitt-Gray L."/>
            <person name="Ray D.A."/>
            <person name="Sullivan K.A.M."/>
            <person name="Roscito J.G."/>
            <person name="Kirilenko B.M."/>
            <person name="Davalos L.M."/>
            <person name="Corthals A.P."/>
            <person name="Power M.L."/>
            <person name="Jones G."/>
            <person name="Ransome R.D."/>
            <person name="Dechmann D.K.N."/>
            <person name="Locatelli A.G."/>
            <person name="Puechmaille S.J."/>
            <person name="Fedrigo O."/>
            <person name="Jarvis E.D."/>
            <person name="Hiller M."/>
            <person name="Vernes S.C."/>
            <person name="Myers E.W."/>
            <person name="Teeling E.C."/>
        </authorList>
    </citation>
    <scope>NUCLEOTIDE SEQUENCE [LARGE SCALE GENOMIC DNA]</scope>
    <source>
        <strain evidence="1">MMyoMyo1</strain>
        <tissue evidence="1">Flight muscle</tissue>
    </source>
</reference>
<evidence type="ECO:0000313" key="2">
    <source>
        <dbReference type="Proteomes" id="UP000527355"/>
    </source>
</evidence>
<dbReference type="EMBL" id="JABWUV010000008">
    <property type="protein sequence ID" value="KAF6337619.1"/>
    <property type="molecule type" value="Genomic_DNA"/>
</dbReference>
<dbReference type="AlphaFoldDB" id="A0A7J7WJT8"/>
<keyword evidence="2" id="KW-1185">Reference proteome</keyword>
<organism evidence="1 2">
    <name type="scientific">Myotis myotis</name>
    <name type="common">Greater mouse-eared bat</name>
    <name type="synonym">Vespertilio myotis</name>
    <dbReference type="NCBI Taxonomy" id="51298"/>
    <lineage>
        <taxon>Eukaryota</taxon>
        <taxon>Metazoa</taxon>
        <taxon>Chordata</taxon>
        <taxon>Craniata</taxon>
        <taxon>Vertebrata</taxon>
        <taxon>Euteleostomi</taxon>
        <taxon>Mammalia</taxon>
        <taxon>Eutheria</taxon>
        <taxon>Laurasiatheria</taxon>
        <taxon>Chiroptera</taxon>
        <taxon>Yangochiroptera</taxon>
        <taxon>Vespertilionidae</taxon>
        <taxon>Myotis</taxon>
    </lineage>
</organism>
<protein>
    <submittedName>
        <fullName evidence="1">Trafficking kinesin protein 2</fullName>
    </submittedName>
</protein>
<sequence>MCWLSRMKPWRSSWDKLLTKSINCSMSYPRKMSYFELSPLLRKRVRPIPAVLHLFGSMSPSTYLRACYSWTCCKKSSRNWRKRIWLFGPRYIQPSSQFC</sequence>
<dbReference type="Proteomes" id="UP000527355">
    <property type="component" value="Unassembled WGS sequence"/>
</dbReference>
<comment type="caution">
    <text evidence="1">The sequence shown here is derived from an EMBL/GenBank/DDBJ whole genome shotgun (WGS) entry which is preliminary data.</text>
</comment>
<proteinExistence type="predicted"/>
<evidence type="ECO:0000313" key="1">
    <source>
        <dbReference type="EMBL" id="KAF6337619.1"/>
    </source>
</evidence>
<accession>A0A7J7WJT8</accession>